<dbReference type="GO" id="GO:0016020">
    <property type="term" value="C:membrane"/>
    <property type="evidence" value="ECO:0007669"/>
    <property type="project" value="UniProtKB-SubCell"/>
</dbReference>
<feature type="region of interest" description="Disordered" evidence="6">
    <location>
        <begin position="1"/>
        <end position="41"/>
    </location>
</feature>
<feature type="transmembrane region" description="Helical" evidence="7">
    <location>
        <begin position="364"/>
        <end position="384"/>
    </location>
</feature>
<dbReference type="OrthoDB" id="40134at2759"/>
<dbReference type="AlphaFoldDB" id="R7SDI4"/>
<evidence type="ECO:0000256" key="1">
    <source>
        <dbReference type="ARBA" id="ARBA00004141"/>
    </source>
</evidence>
<evidence type="ECO:0000256" key="5">
    <source>
        <dbReference type="ARBA" id="ARBA00023136"/>
    </source>
</evidence>
<feature type="transmembrane region" description="Helical" evidence="7">
    <location>
        <begin position="81"/>
        <end position="107"/>
    </location>
</feature>
<keyword evidence="5 7" id="KW-0472">Membrane</keyword>
<feature type="domain" description="Amino acid transporter transmembrane" evidence="8">
    <location>
        <begin position="52"/>
        <end position="410"/>
    </location>
</feature>
<dbReference type="eggNOG" id="ENOG502QURM">
    <property type="taxonomic scope" value="Eukaryota"/>
</dbReference>
<dbReference type="OMA" id="HLCFAVC"/>
<feature type="compositionally biased region" description="Basic and acidic residues" evidence="6">
    <location>
        <begin position="20"/>
        <end position="34"/>
    </location>
</feature>
<feature type="transmembrane region" description="Helical" evidence="7">
    <location>
        <begin position="194"/>
        <end position="217"/>
    </location>
</feature>
<evidence type="ECO:0000256" key="6">
    <source>
        <dbReference type="SAM" id="MobiDB-lite"/>
    </source>
</evidence>
<feature type="transmembrane region" description="Helical" evidence="7">
    <location>
        <begin position="318"/>
        <end position="343"/>
    </location>
</feature>
<keyword evidence="10" id="KW-1185">Reference proteome</keyword>
<name>R7SDI4_CONPW</name>
<keyword evidence="3 7" id="KW-0812">Transmembrane</keyword>
<dbReference type="RefSeq" id="XP_007775524.1">
    <property type="nucleotide sequence ID" value="XM_007777334.1"/>
</dbReference>
<feature type="transmembrane region" description="Helical" evidence="7">
    <location>
        <begin position="390"/>
        <end position="416"/>
    </location>
</feature>
<dbReference type="EMBL" id="JH711593">
    <property type="protein sequence ID" value="EIW74201.1"/>
    <property type="molecule type" value="Genomic_DNA"/>
</dbReference>
<keyword evidence="4 7" id="KW-1133">Transmembrane helix</keyword>
<feature type="transmembrane region" description="Helical" evidence="7">
    <location>
        <begin position="454"/>
        <end position="479"/>
    </location>
</feature>
<protein>
    <recommendedName>
        <fullName evidence="8">Amino acid transporter transmembrane domain-containing protein</fullName>
    </recommendedName>
</protein>
<dbReference type="GeneID" id="19208587"/>
<feature type="transmembrane region" description="Helical" evidence="7">
    <location>
        <begin position="162"/>
        <end position="182"/>
    </location>
</feature>
<dbReference type="PANTHER" id="PTHR22950:SF461">
    <property type="entry name" value="AMINO ACID TRANSPORTER TRANSMEMBRANE DOMAIN-CONTAINING PROTEIN"/>
    <property type="match status" value="1"/>
</dbReference>
<comment type="similarity">
    <text evidence="2">Belongs to the amino acid/polyamine transporter 2 family.</text>
</comment>
<evidence type="ECO:0000313" key="10">
    <source>
        <dbReference type="Proteomes" id="UP000053558"/>
    </source>
</evidence>
<dbReference type="GO" id="GO:0015179">
    <property type="term" value="F:L-amino acid transmembrane transporter activity"/>
    <property type="evidence" value="ECO:0007669"/>
    <property type="project" value="TreeGrafter"/>
</dbReference>
<evidence type="ECO:0000259" key="8">
    <source>
        <dbReference type="Pfam" id="PF01490"/>
    </source>
</evidence>
<organism evidence="9 10">
    <name type="scientific">Coniophora puteana (strain RWD-64-598)</name>
    <name type="common">Brown rot fungus</name>
    <dbReference type="NCBI Taxonomy" id="741705"/>
    <lineage>
        <taxon>Eukaryota</taxon>
        <taxon>Fungi</taxon>
        <taxon>Dikarya</taxon>
        <taxon>Basidiomycota</taxon>
        <taxon>Agaricomycotina</taxon>
        <taxon>Agaricomycetes</taxon>
        <taxon>Agaricomycetidae</taxon>
        <taxon>Boletales</taxon>
        <taxon>Coniophorineae</taxon>
        <taxon>Coniophoraceae</taxon>
        <taxon>Coniophora</taxon>
    </lineage>
</organism>
<evidence type="ECO:0000313" key="9">
    <source>
        <dbReference type="EMBL" id="EIW74201.1"/>
    </source>
</evidence>
<dbReference type="KEGG" id="cput:CONPUDRAFT_67730"/>
<dbReference type="Pfam" id="PF01490">
    <property type="entry name" value="Aa_trans"/>
    <property type="match status" value="1"/>
</dbReference>
<dbReference type="InterPro" id="IPR013057">
    <property type="entry name" value="AA_transpt_TM"/>
</dbReference>
<dbReference type="Proteomes" id="UP000053558">
    <property type="component" value="Unassembled WGS sequence"/>
</dbReference>
<dbReference type="PANTHER" id="PTHR22950">
    <property type="entry name" value="AMINO ACID TRANSPORTER"/>
    <property type="match status" value="1"/>
</dbReference>
<feature type="transmembrane region" description="Helical" evidence="7">
    <location>
        <begin position="246"/>
        <end position="265"/>
    </location>
</feature>
<evidence type="ECO:0000256" key="3">
    <source>
        <dbReference type="ARBA" id="ARBA00022692"/>
    </source>
</evidence>
<evidence type="ECO:0000256" key="7">
    <source>
        <dbReference type="SAM" id="Phobius"/>
    </source>
</evidence>
<feature type="transmembrane region" description="Helical" evidence="7">
    <location>
        <begin position="277"/>
        <end position="298"/>
    </location>
</feature>
<sequence>MPKNLPSDSPWARIFSRRNRSSDDSLDTTKENTDRSVLSPEENRAAEGALRNASWGTVFYLITTDILGPYSSPWAFAQVGYGPGAACFVVFGIMAAYGGLLLWWMFIKLDSDRLPLRTYGDLAHRIYGPYARHLCSVLQTIQLVINVGLIVLSNGQGLSQMVKFRLCFSVCNVLWALAGMVVGQVRTLRRFGIIANASIWLNITTMIIVMASVPYIAPNYTATALTPAPIQRLAINLQPFQQQLNGIMQMVFSYGGAMIFIEFMAEMRRPMDFWKAMALSQLFICVVYMFFGLFVYSYQGQFVVNPAPQTISVYSIQTIANAFYLTASLIAAAMYGNIAVKVIHQTVFVPLFGLPSVNSQKGKAVFAGSVVVYWAIAFVIGSAIPQFSNITALVAAICIFQFTYTFPPLLLLGFLVQTDAMDGEDAGQTKPEAVRRDTWRSLARWRRGRNKSRLAFHVWNFLLTLACLSCASLSGYSAVYTIISSFQTSGSATSFGCKSPVDN</sequence>
<evidence type="ECO:0000256" key="2">
    <source>
        <dbReference type="ARBA" id="ARBA00008066"/>
    </source>
</evidence>
<comment type="subcellular location">
    <subcellularLocation>
        <location evidence="1">Membrane</location>
        <topology evidence="1">Multi-pass membrane protein</topology>
    </subcellularLocation>
</comment>
<reference evidence="10" key="1">
    <citation type="journal article" date="2012" name="Science">
        <title>The Paleozoic origin of enzymatic lignin decomposition reconstructed from 31 fungal genomes.</title>
        <authorList>
            <person name="Floudas D."/>
            <person name="Binder M."/>
            <person name="Riley R."/>
            <person name="Barry K."/>
            <person name="Blanchette R.A."/>
            <person name="Henrissat B."/>
            <person name="Martinez A.T."/>
            <person name="Otillar R."/>
            <person name="Spatafora J.W."/>
            <person name="Yadav J.S."/>
            <person name="Aerts A."/>
            <person name="Benoit I."/>
            <person name="Boyd A."/>
            <person name="Carlson A."/>
            <person name="Copeland A."/>
            <person name="Coutinho P.M."/>
            <person name="de Vries R.P."/>
            <person name="Ferreira P."/>
            <person name="Findley K."/>
            <person name="Foster B."/>
            <person name="Gaskell J."/>
            <person name="Glotzer D."/>
            <person name="Gorecki P."/>
            <person name="Heitman J."/>
            <person name="Hesse C."/>
            <person name="Hori C."/>
            <person name="Igarashi K."/>
            <person name="Jurgens J.A."/>
            <person name="Kallen N."/>
            <person name="Kersten P."/>
            <person name="Kohler A."/>
            <person name="Kuees U."/>
            <person name="Kumar T.K.A."/>
            <person name="Kuo A."/>
            <person name="LaButti K."/>
            <person name="Larrondo L.F."/>
            <person name="Lindquist E."/>
            <person name="Ling A."/>
            <person name="Lombard V."/>
            <person name="Lucas S."/>
            <person name="Lundell T."/>
            <person name="Martin R."/>
            <person name="McLaughlin D.J."/>
            <person name="Morgenstern I."/>
            <person name="Morin E."/>
            <person name="Murat C."/>
            <person name="Nagy L.G."/>
            <person name="Nolan M."/>
            <person name="Ohm R.A."/>
            <person name="Patyshakuliyeva A."/>
            <person name="Rokas A."/>
            <person name="Ruiz-Duenas F.J."/>
            <person name="Sabat G."/>
            <person name="Salamov A."/>
            <person name="Samejima M."/>
            <person name="Schmutz J."/>
            <person name="Slot J.C."/>
            <person name="St John F."/>
            <person name="Stenlid J."/>
            <person name="Sun H."/>
            <person name="Sun S."/>
            <person name="Syed K."/>
            <person name="Tsang A."/>
            <person name="Wiebenga A."/>
            <person name="Young D."/>
            <person name="Pisabarro A."/>
            <person name="Eastwood D.C."/>
            <person name="Martin F."/>
            <person name="Cullen D."/>
            <person name="Grigoriev I.V."/>
            <person name="Hibbett D.S."/>
        </authorList>
    </citation>
    <scope>NUCLEOTIDE SEQUENCE [LARGE SCALE GENOMIC DNA]</scope>
    <source>
        <strain evidence="10">RWD-64-598 SS2</strain>
    </source>
</reference>
<proteinExistence type="inferred from homology"/>
<accession>R7SDI4</accession>
<gene>
    <name evidence="9" type="ORF">CONPUDRAFT_67730</name>
</gene>
<evidence type="ECO:0000256" key="4">
    <source>
        <dbReference type="ARBA" id="ARBA00022989"/>
    </source>
</evidence>